<dbReference type="CDD" id="cd00086">
    <property type="entry name" value="homeodomain"/>
    <property type="match status" value="2"/>
</dbReference>
<proteinExistence type="inferred from homology"/>
<keyword evidence="12 15" id="KW-0371">Homeobox</keyword>
<evidence type="ECO:0000256" key="2">
    <source>
        <dbReference type="ARBA" id="ARBA00007440"/>
    </source>
</evidence>
<dbReference type="EMBL" id="SOYY01000016">
    <property type="protein sequence ID" value="KAA0709868.1"/>
    <property type="molecule type" value="Genomic_DNA"/>
</dbReference>
<keyword evidence="9" id="KW-0862">Zinc</keyword>
<accession>A0A5A9NKC8</accession>
<dbReference type="Gene3D" id="1.10.10.60">
    <property type="entry name" value="Homeodomain-like"/>
    <property type="match status" value="2"/>
</dbReference>
<dbReference type="PANTHER" id="PTHR15467:SF5">
    <property type="entry name" value="ZINC FINGERS AND HOMEOBOXES PROTEIN 2"/>
    <property type="match status" value="1"/>
</dbReference>
<evidence type="ECO:0000313" key="19">
    <source>
        <dbReference type="Proteomes" id="UP000324632"/>
    </source>
</evidence>
<feature type="compositionally biased region" description="Low complexity" evidence="16">
    <location>
        <begin position="392"/>
        <end position="404"/>
    </location>
</feature>
<evidence type="ECO:0000259" key="17">
    <source>
        <dbReference type="PROSITE" id="PS50071"/>
    </source>
</evidence>
<feature type="region of interest" description="Disordered" evidence="16">
    <location>
        <begin position="386"/>
        <end position="407"/>
    </location>
</feature>
<dbReference type="GO" id="GO:0008270">
    <property type="term" value="F:zinc ion binding"/>
    <property type="evidence" value="ECO:0007669"/>
    <property type="project" value="UniProtKB-KW"/>
</dbReference>
<dbReference type="FunFam" id="1.10.10.60:FF:000062">
    <property type="entry name" value="zinc fingers and homeoboxes protein 3"/>
    <property type="match status" value="1"/>
</dbReference>
<keyword evidence="5" id="KW-0479">Metal-binding</keyword>
<organism evidence="18 19">
    <name type="scientific">Triplophysa tibetana</name>
    <dbReference type="NCBI Taxonomy" id="1572043"/>
    <lineage>
        <taxon>Eukaryota</taxon>
        <taxon>Metazoa</taxon>
        <taxon>Chordata</taxon>
        <taxon>Craniata</taxon>
        <taxon>Vertebrata</taxon>
        <taxon>Euteleostomi</taxon>
        <taxon>Actinopterygii</taxon>
        <taxon>Neopterygii</taxon>
        <taxon>Teleostei</taxon>
        <taxon>Ostariophysi</taxon>
        <taxon>Cypriniformes</taxon>
        <taxon>Nemacheilidae</taxon>
        <taxon>Triplophysa</taxon>
    </lineage>
</organism>
<evidence type="ECO:0000256" key="5">
    <source>
        <dbReference type="ARBA" id="ARBA00022723"/>
    </source>
</evidence>
<comment type="similarity">
    <text evidence="2">Belongs to the ZHX family.</text>
</comment>
<feature type="domain" description="Homeobox" evidence="17">
    <location>
        <begin position="178"/>
        <end position="221"/>
    </location>
</feature>
<protein>
    <submittedName>
        <fullName evidence="18">Zinc fingers and homeoboxes protein 2</fullName>
    </submittedName>
</protein>
<evidence type="ECO:0000256" key="10">
    <source>
        <dbReference type="ARBA" id="ARBA00023015"/>
    </source>
</evidence>
<evidence type="ECO:0000256" key="7">
    <source>
        <dbReference type="ARBA" id="ARBA00022771"/>
    </source>
</evidence>
<keyword evidence="6" id="KW-0677">Repeat</keyword>
<evidence type="ECO:0000256" key="16">
    <source>
        <dbReference type="SAM" id="MobiDB-lite"/>
    </source>
</evidence>
<evidence type="ECO:0000256" key="8">
    <source>
        <dbReference type="ARBA" id="ARBA00022782"/>
    </source>
</evidence>
<keyword evidence="7" id="KW-0863">Zinc-finger</keyword>
<evidence type="ECO:0000256" key="1">
    <source>
        <dbReference type="ARBA" id="ARBA00004123"/>
    </source>
</evidence>
<dbReference type="PANTHER" id="PTHR15467">
    <property type="entry name" value="ZINC-FINGERS AND HOMEOBOXES RELATED"/>
    <property type="match status" value="1"/>
</dbReference>
<keyword evidence="3" id="KW-0678">Repressor</keyword>
<feature type="DNA-binding region" description="Homeobox" evidence="15">
    <location>
        <begin position="180"/>
        <end position="222"/>
    </location>
</feature>
<name>A0A5A9NKC8_9TELE</name>
<evidence type="ECO:0000256" key="9">
    <source>
        <dbReference type="ARBA" id="ARBA00022833"/>
    </source>
</evidence>
<dbReference type="GO" id="GO:0030154">
    <property type="term" value="P:cell differentiation"/>
    <property type="evidence" value="ECO:0007669"/>
    <property type="project" value="UniProtKB-KW"/>
</dbReference>
<dbReference type="SUPFAM" id="SSF46689">
    <property type="entry name" value="Homeodomain-like"/>
    <property type="match status" value="2"/>
</dbReference>
<evidence type="ECO:0000256" key="15">
    <source>
        <dbReference type="PROSITE-ProRule" id="PRU00108"/>
    </source>
</evidence>
<comment type="caution">
    <text evidence="18">The sequence shown here is derived from an EMBL/GenBank/DDBJ whole genome shotgun (WGS) entry which is preliminary data.</text>
</comment>
<keyword evidence="14 15" id="KW-0539">Nucleus</keyword>
<dbReference type="GO" id="GO:0003677">
    <property type="term" value="F:DNA binding"/>
    <property type="evidence" value="ECO:0007669"/>
    <property type="project" value="UniProtKB-UniRule"/>
</dbReference>
<evidence type="ECO:0000256" key="13">
    <source>
        <dbReference type="ARBA" id="ARBA00023163"/>
    </source>
</evidence>
<dbReference type="GO" id="GO:0000981">
    <property type="term" value="F:DNA-binding transcription factor activity, RNA polymerase II-specific"/>
    <property type="evidence" value="ECO:0007669"/>
    <property type="project" value="TreeGrafter"/>
</dbReference>
<keyword evidence="13" id="KW-0804">Transcription</keyword>
<evidence type="ECO:0000256" key="14">
    <source>
        <dbReference type="ARBA" id="ARBA00023242"/>
    </source>
</evidence>
<sequence>MSSRRKSFVPCMVRETVDLAADTSKDEERSSFFVLNRHNSGERDYSPPSEGPFHILYRCSVCSFSATDSDTLSYHHTTQHPDRRFKQIKLNESVVQEPEGAGDDLPRDQAQVDSLVESLMLTDDFRAVTVNGTIIIPEPMCHVTPLLRRPPNLSTTPTLAVPLYTNKYNPDLDANSTLMASFNRFPYPTHAELSWLTADSKHPEEQIRVWFTTQRLKQGITWSPEEVEEARKTLFNGCAWPPRRTSPHKLSRSDGHVTGAAGCRTLSSQTPLLTSDIERSVCEGLFMMPAPAPPVFPERKRSSSASFLASHFKIPAVASWEMAPTVPSKEKICVERPARLPLSPLVSTNLKRSAVLQLMNSYTNKRSDVSLPCHVSRPAILQSPLFPDAAESSGPSSTFTRSSSQNDVRERSLLAHFPLLERVKGKSSGQMQLLEESFQRNSFPPFSEVDHLTITSGLSGEEIESWFLERRALRDDLEQALLNSMGCRKQSPAHSESMSLLKHVCVQTPWPVQMHKGFAHTDVVRGFRPPASGQEEMFGERKGCWRGKLLTEEKVKANSSDTEEELFNRRSRQCWPDVNAGDGALGGATGVCGGVML</sequence>
<dbReference type="InterPro" id="IPR001356">
    <property type="entry name" value="HD"/>
</dbReference>
<keyword evidence="4" id="KW-0597">Phosphoprotein</keyword>
<dbReference type="GO" id="GO:0005634">
    <property type="term" value="C:nucleus"/>
    <property type="evidence" value="ECO:0007669"/>
    <property type="project" value="UniProtKB-SubCell"/>
</dbReference>
<evidence type="ECO:0000256" key="12">
    <source>
        <dbReference type="ARBA" id="ARBA00023155"/>
    </source>
</evidence>
<evidence type="ECO:0000256" key="4">
    <source>
        <dbReference type="ARBA" id="ARBA00022553"/>
    </source>
</evidence>
<evidence type="ECO:0000256" key="6">
    <source>
        <dbReference type="ARBA" id="ARBA00022737"/>
    </source>
</evidence>
<evidence type="ECO:0000313" key="18">
    <source>
        <dbReference type="EMBL" id="KAA0709868.1"/>
    </source>
</evidence>
<dbReference type="InterPro" id="IPR009057">
    <property type="entry name" value="Homeodomain-like_sf"/>
</dbReference>
<dbReference type="Proteomes" id="UP000324632">
    <property type="component" value="Chromosome 16"/>
</dbReference>
<keyword evidence="19" id="KW-1185">Reference proteome</keyword>
<evidence type="ECO:0000256" key="3">
    <source>
        <dbReference type="ARBA" id="ARBA00022491"/>
    </source>
</evidence>
<evidence type="ECO:0000256" key="11">
    <source>
        <dbReference type="ARBA" id="ARBA00023125"/>
    </source>
</evidence>
<gene>
    <name evidence="18" type="ORF">E1301_Tti022828</name>
</gene>
<comment type="subcellular location">
    <subcellularLocation>
        <location evidence="1 15">Nucleus</location>
    </subcellularLocation>
</comment>
<reference evidence="18 19" key="1">
    <citation type="journal article" date="2019" name="Mol. Ecol. Resour.">
        <title>Chromosome-level genome assembly of Triplophysa tibetana, a fish adapted to the harsh high-altitude environment of the Tibetan Plateau.</title>
        <authorList>
            <person name="Yang X."/>
            <person name="Liu H."/>
            <person name="Ma Z."/>
            <person name="Zou Y."/>
            <person name="Zou M."/>
            <person name="Mao Y."/>
            <person name="Li X."/>
            <person name="Wang H."/>
            <person name="Chen T."/>
            <person name="Wang W."/>
            <person name="Yang R."/>
        </authorList>
    </citation>
    <scope>NUCLEOTIDE SEQUENCE [LARGE SCALE GENOMIC DNA]</scope>
    <source>
        <strain evidence="18">TTIB1903HZAU</strain>
        <tissue evidence="18">Muscle</tissue>
    </source>
</reference>
<feature type="DNA-binding region" description="Homeobox" evidence="15">
    <location>
        <begin position="429"/>
        <end position="473"/>
    </location>
</feature>
<dbReference type="SMART" id="SM00389">
    <property type="entry name" value="HOX"/>
    <property type="match status" value="2"/>
</dbReference>
<keyword evidence="10" id="KW-0805">Transcription regulation</keyword>
<dbReference type="AlphaFoldDB" id="A0A5A9NKC8"/>
<keyword evidence="8" id="KW-0221">Differentiation</keyword>
<keyword evidence="11 15" id="KW-0238">DNA-binding</keyword>
<dbReference type="PROSITE" id="PS50071">
    <property type="entry name" value="HOMEOBOX_2"/>
    <property type="match status" value="2"/>
</dbReference>
<feature type="domain" description="Homeobox" evidence="17">
    <location>
        <begin position="427"/>
        <end position="472"/>
    </location>
</feature>